<evidence type="ECO:0000256" key="1">
    <source>
        <dbReference type="ARBA" id="ARBA00022679"/>
    </source>
</evidence>
<evidence type="ECO:0000259" key="11">
    <source>
        <dbReference type="Pfam" id="PF00294"/>
    </source>
</evidence>
<dbReference type="GO" id="GO:0005634">
    <property type="term" value="C:nucleus"/>
    <property type="evidence" value="ECO:0007669"/>
    <property type="project" value="UniProtKB-SubCell"/>
</dbReference>
<comment type="caution">
    <text evidence="12">The sequence shown here is derived from an EMBL/GenBank/DDBJ whole genome shotgun (WGS) entry which is preliminary data.</text>
</comment>
<proteinExistence type="inferred from homology"/>
<evidence type="ECO:0000256" key="4">
    <source>
        <dbReference type="ARBA" id="ARBA00022777"/>
    </source>
</evidence>
<dbReference type="Pfam" id="PF00294">
    <property type="entry name" value="PfkB"/>
    <property type="match status" value="1"/>
</dbReference>
<keyword evidence="2 9" id="KW-0479">Metal-binding</keyword>
<evidence type="ECO:0000313" key="12">
    <source>
        <dbReference type="EMBL" id="RVD84979.1"/>
    </source>
</evidence>
<evidence type="ECO:0000256" key="7">
    <source>
        <dbReference type="ARBA" id="ARBA00022958"/>
    </source>
</evidence>
<dbReference type="CDD" id="cd01174">
    <property type="entry name" value="ribokinase"/>
    <property type="match status" value="1"/>
</dbReference>
<dbReference type="SUPFAM" id="SSF53613">
    <property type="entry name" value="Ribokinase-like"/>
    <property type="match status" value="1"/>
</dbReference>
<dbReference type="InterPro" id="IPR002139">
    <property type="entry name" value="Ribo/fructo_kinase"/>
</dbReference>
<reference evidence="12 13" key="1">
    <citation type="submission" date="2019-01" db="EMBL/GenBank/DDBJ databases">
        <title>Intercellular communication is required for trap formation in the nematode-trapping fungus Duddingtonia flagrans.</title>
        <authorList>
            <person name="Youssar L."/>
            <person name="Wernet V."/>
            <person name="Hensel N."/>
            <person name="Hildebrandt H.-G."/>
            <person name="Fischer R."/>
        </authorList>
    </citation>
    <scope>NUCLEOTIDE SEQUENCE [LARGE SCALE GENOMIC DNA]</scope>
    <source>
        <strain evidence="12 13">CBS H-5679</strain>
    </source>
</reference>
<evidence type="ECO:0000256" key="3">
    <source>
        <dbReference type="ARBA" id="ARBA00022741"/>
    </source>
</evidence>
<keyword evidence="7 9" id="KW-0630">Potassium</keyword>
<feature type="binding site" evidence="9">
    <location>
        <position position="324"/>
    </location>
    <ligand>
        <name>K(+)</name>
        <dbReference type="ChEBI" id="CHEBI:29103"/>
    </ligand>
</feature>
<feature type="domain" description="Carbohydrate kinase PfkB" evidence="11">
    <location>
        <begin position="5"/>
        <end position="336"/>
    </location>
</feature>
<organism evidence="12 13">
    <name type="scientific">Arthrobotrys flagrans</name>
    <name type="common">Nematode-trapping fungus</name>
    <name type="synonym">Trichothecium flagrans</name>
    <dbReference type="NCBI Taxonomy" id="97331"/>
    <lineage>
        <taxon>Eukaryota</taxon>
        <taxon>Fungi</taxon>
        <taxon>Dikarya</taxon>
        <taxon>Ascomycota</taxon>
        <taxon>Pezizomycotina</taxon>
        <taxon>Orbiliomycetes</taxon>
        <taxon>Orbiliales</taxon>
        <taxon>Orbiliaceae</taxon>
        <taxon>Arthrobotrys</taxon>
    </lineage>
</organism>
<comment type="subcellular location">
    <subcellularLocation>
        <location evidence="9">Cytoplasm</location>
    </subcellularLocation>
    <subcellularLocation>
        <location evidence="9">Nucleus</location>
    </subcellularLocation>
</comment>
<protein>
    <recommendedName>
        <fullName evidence="9">Ribokinase</fullName>
        <shortName evidence="9">RK</shortName>
        <ecNumber evidence="9">2.7.1.15</ecNumber>
    </recommendedName>
</protein>
<dbReference type="Proteomes" id="UP000283090">
    <property type="component" value="Unassembled WGS sequence"/>
</dbReference>
<evidence type="ECO:0000313" key="13">
    <source>
        <dbReference type="Proteomes" id="UP000283090"/>
    </source>
</evidence>
<feature type="binding site" evidence="9">
    <location>
        <position position="333"/>
    </location>
    <ligand>
        <name>K(+)</name>
        <dbReference type="ChEBI" id="CHEBI:29103"/>
    </ligand>
</feature>
<dbReference type="AlphaFoldDB" id="A0A437A1G7"/>
<name>A0A437A1G7_ARTFL</name>
<evidence type="ECO:0000256" key="2">
    <source>
        <dbReference type="ARBA" id="ARBA00022723"/>
    </source>
</evidence>
<keyword evidence="8 9" id="KW-0119">Carbohydrate metabolism</keyword>
<feature type="region of interest" description="Disordered" evidence="10">
    <location>
        <begin position="54"/>
        <end position="75"/>
    </location>
</feature>
<feature type="binding site" evidence="9">
    <location>
        <begin position="13"/>
        <end position="15"/>
    </location>
    <ligand>
        <name>substrate</name>
    </ligand>
</feature>
<dbReference type="HAMAP" id="MF_01987">
    <property type="entry name" value="Ribokinase"/>
    <property type="match status" value="1"/>
</dbReference>
<keyword evidence="1 9" id="KW-0808">Transferase</keyword>
<feature type="binding site" evidence="9">
    <location>
        <position position="281"/>
    </location>
    <ligand>
        <name>K(+)</name>
        <dbReference type="ChEBI" id="CHEBI:29103"/>
    </ligand>
</feature>
<keyword evidence="6 9" id="KW-0460">Magnesium</keyword>
<comment type="function">
    <text evidence="9">Catalyzes the phosphorylation of ribose at O-5 in a reaction requiring ATP and magnesium. The resulting D-ribose-5-phosphate can then be used either for sythesis of nucleotides, histidine, and tryptophan, or as a component of the pentose phosphate pathway.</text>
</comment>
<comment type="catalytic activity">
    <reaction evidence="9">
        <text>D-ribose + ATP = D-ribose 5-phosphate + ADP + H(+)</text>
        <dbReference type="Rhea" id="RHEA:13697"/>
        <dbReference type="ChEBI" id="CHEBI:15378"/>
        <dbReference type="ChEBI" id="CHEBI:30616"/>
        <dbReference type="ChEBI" id="CHEBI:47013"/>
        <dbReference type="ChEBI" id="CHEBI:78346"/>
        <dbReference type="ChEBI" id="CHEBI:456216"/>
        <dbReference type="EC" id="2.7.1.15"/>
    </reaction>
</comment>
<sequence length="342" mass="35949">MPTRSIAIVGGLNMDMIYSVDRVPDVGESKDAISLVQFPGGKGANTAVAAYRASHTNPSQKGRAGRQGGSSSTASDNIRVFMNGAVGRDAFGAQLKQQLENNGISTAALRVLDNEVSGTCCVFVEKKTGESRNIAYQGANLKWTPVEANSVTCFVGGGNEKPDLIVLHLGIPADVVEGVLTTAAKTGVDTLLNPSPAVPLNNSTYKNLTHLVLNESEAALLSGESLEKFQGPAAWQKAGLYFIRLGVKNVVITLGAKGAFYVTHQGEIGYVEAEKNITVVDATGAGDTFVGAYAVGYVTSKDQGQGKWNIAKAVKRACKASAVTVQHFGAQESIPWSDEIDK</sequence>
<keyword evidence="5 9" id="KW-0067">ATP-binding</keyword>
<dbReference type="RefSeq" id="XP_067490523.1">
    <property type="nucleotide sequence ID" value="XM_067632235.1"/>
</dbReference>
<feature type="binding site" evidence="9">
    <location>
        <begin position="253"/>
        <end position="258"/>
    </location>
    <ligand>
        <name>ATP</name>
        <dbReference type="ChEBI" id="CHEBI:30616"/>
    </ligand>
</feature>
<evidence type="ECO:0000256" key="5">
    <source>
        <dbReference type="ARBA" id="ARBA00022840"/>
    </source>
</evidence>
<feature type="binding site" evidence="9">
    <location>
        <position position="329"/>
    </location>
    <ligand>
        <name>K(+)</name>
        <dbReference type="ChEBI" id="CHEBI:29103"/>
    </ligand>
</feature>
<dbReference type="EMBL" id="SAEB01000006">
    <property type="protein sequence ID" value="RVD84979.1"/>
    <property type="molecule type" value="Genomic_DNA"/>
</dbReference>
<dbReference type="Gene3D" id="3.40.1190.20">
    <property type="match status" value="1"/>
</dbReference>
<comment type="activity regulation">
    <text evidence="9">Activated by a monovalent cation that binds near, but not in, the active site. The most likely occupant of the site in vivo is potassium. Ion binding induces a conformational change that may alter substrate affinity.</text>
</comment>
<feature type="active site" description="Proton acceptor" evidence="9">
    <location>
        <position position="287"/>
    </location>
</feature>
<dbReference type="GO" id="GO:0046872">
    <property type="term" value="F:metal ion binding"/>
    <property type="evidence" value="ECO:0007669"/>
    <property type="project" value="UniProtKB-KW"/>
</dbReference>
<keyword evidence="9" id="KW-0539">Nucleus</keyword>
<feature type="binding site" evidence="9">
    <location>
        <position position="327"/>
    </location>
    <ligand>
        <name>K(+)</name>
        <dbReference type="ChEBI" id="CHEBI:29103"/>
    </ligand>
</feature>
<dbReference type="UniPathway" id="UPA00916">
    <property type="reaction ID" value="UER00889"/>
</dbReference>
<comment type="caution">
    <text evidence="9">Lacks conserved residue(s) required for the propagation of feature annotation.</text>
</comment>
<comment type="pathway">
    <text evidence="9">Carbohydrate metabolism; D-ribose degradation; D-ribose 5-phosphate from beta-D-ribopyranose: step 2/2.</text>
</comment>
<comment type="similarity">
    <text evidence="9">Belongs to the carbohydrate kinase PfkB family. Ribokinase subfamily.</text>
</comment>
<keyword evidence="13" id="KW-1185">Reference proteome</keyword>
<feature type="binding site" evidence="9">
    <location>
        <begin position="286"/>
        <end position="287"/>
    </location>
    <ligand>
        <name>ATP</name>
        <dbReference type="ChEBI" id="CHEBI:30616"/>
    </ligand>
</feature>
<dbReference type="GO" id="GO:0004747">
    <property type="term" value="F:ribokinase activity"/>
    <property type="evidence" value="ECO:0007669"/>
    <property type="project" value="UniProtKB-UniRule"/>
</dbReference>
<dbReference type="OrthoDB" id="415590at2759"/>
<dbReference type="GO" id="GO:0019303">
    <property type="term" value="P:D-ribose catabolic process"/>
    <property type="evidence" value="ECO:0007669"/>
    <property type="project" value="UniProtKB-UniRule"/>
</dbReference>
<comment type="subunit">
    <text evidence="9">Homodimer.</text>
</comment>
<dbReference type="GeneID" id="93585625"/>
<dbReference type="PANTHER" id="PTHR10584">
    <property type="entry name" value="SUGAR KINASE"/>
    <property type="match status" value="1"/>
</dbReference>
<dbReference type="InterPro" id="IPR029056">
    <property type="entry name" value="Ribokinase-like"/>
</dbReference>
<keyword evidence="3 9" id="KW-0547">Nucleotide-binding</keyword>
<accession>A0A437A1G7</accession>
<feature type="binding site" evidence="9">
    <location>
        <begin position="41"/>
        <end position="45"/>
    </location>
    <ligand>
        <name>substrate</name>
    </ligand>
</feature>
<dbReference type="GO" id="GO:0005737">
    <property type="term" value="C:cytoplasm"/>
    <property type="evidence" value="ECO:0007669"/>
    <property type="project" value="UniProtKB-SubCell"/>
</dbReference>
<dbReference type="EC" id="2.7.1.15" evidence="9"/>
<evidence type="ECO:0000256" key="10">
    <source>
        <dbReference type="SAM" id="MobiDB-lite"/>
    </source>
</evidence>
<feature type="binding site" evidence="9">
    <location>
        <position position="283"/>
    </location>
    <ligand>
        <name>K(+)</name>
        <dbReference type="ChEBI" id="CHEBI:29103"/>
    </ligand>
</feature>
<keyword evidence="9" id="KW-0963">Cytoplasm</keyword>
<feature type="binding site" evidence="9">
    <location>
        <position position="287"/>
    </location>
    <ligand>
        <name>substrate</name>
    </ligand>
</feature>
<comment type="cofactor">
    <cofactor evidence="9">
        <name>Mg(2+)</name>
        <dbReference type="ChEBI" id="CHEBI:18420"/>
    </cofactor>
    <text evidence="9">Requires a divalent cation, most likely magnesium in vivo, as an electrophilic catalyst to aid phosphoryl group transfer. It is the chelate of the metal and the nucleotide that is the actual substrate.</text>
</comment>
<dbReference type="InterPro" id="IPR011877">
    <property type="entry name" value="Ribokinase"/>
</dbReference>
<dbReference type="STRING" id="97331.A0A437A1G7"/>
<evidence type="ECO:0000256" key="9">
    <source>
        <dbReference type="HAMAP-Rule" id="MF_03215"/>
    </source>
</evidence>
<dbReference type="PANTHER" id="PTHR10584:SF166">
    <property type="entry name" value="RIBOKINASE"/>
    <property type="match status" value="1"/>
</dbReference>
<dbReference type="PRINTS" id="PR00990">
    <property type="entry name" value="RIBOKINASE"/>
</dbReference>
<feature type="binding site" evidence="9">
    <location>
        <position position="214"/>
    </location>
    <ligand>
        <name>ATP</name>
        <dbReference type="ChEBI" id="CHEBI:30616"/>
    </ligand>
</feature>
<evidence type="ECO:0000256" key="6">
    <source>
        <dbReference type="ARBA" id="ARBA00022842"/>
    </source>
</evidence>
<keyword evidence="4 9" id="KW-0418">Kinase</keyword>
<dbReference type="GO" id="GO:0005524">
    <property type="term" value="F:ATP binding"/>
    <property type="evidence" value="ECO:0007669"/>
    <property type="project" value="UniProtKB-UniRule"/>
</dbReference>
<evidence type="ECO:0000256" key="8">
    <source>
        <dbReference type="ARBA" id="ARBA00023277"/>
    </source>
</evidence>
<gene>
    <name evidence="12" type="ORF">DFL_003314</name>
</gene>
<dbReference type="InterPro" id="IPR011611">
    <property type="entry name" value="PfkB_dom"/>
</dbReference>
<dbReference type="VEuPathDB" id="FungiDB:DFL_003314"/>